<dbReference type="RefSeq" id="WP_345257057.1">
    <property type="nucleotide sequence ID" value="NZ_BAABGY010000011.1"/>
</dbReference>
<dbReference type="InterPro" id="IPR007016">
    <property type="entry name" value="O-antigen_ligase-rel_domated"/>
</dbReference>
<comment type="caution">
    <text evidence="7">The sequence shown here is derived from an EMBL/GenBank/DDBJ whole genome shotgun (WGS) entry which is preliminary data.</text>
</comment>
<comment type="subcellular location">
    <subcellularLocation>
        <location evidence="1">Membrane</location>
        <topology evidence="1">Multi-pass membrane protein</topology>
    </subcellularLocation>
</comment>
<gene>
    <name evidence="7" type="ORF">GCM10023184_34630</name>
</gene>
<dbReference type="InterPro" id="IPR051533">
    <property type="entry name" value="WaaL-like"/>
</dbReference>
<feature type="domain" description="O-antigen ligase-related" evidence="6">
    <location>
        <begin position="201"/>
        <end position="353"/>
    </location>
</feature>
<evidence type="ECO:0000256" key="1">
    <source>
        <dbReference type="ARBA" id="ARBA00004141"/>
    </source>
</evidence>
<keyword evidence="4 5" id="KW-0472">Membrane</keyword>
<proteinExistence type="predicted"/>
<feature type="transmembrane region" description="Helical" evidence="5">
    <location>
        <begin position="194"/>
        <end position="210"/>
    </location>
</feature>
<dbReference type="Proteomes" id="UP001501725">
    <property type="component" value="Unassembled WGS sequence"/>
</dbReference>
<name>A0ABP8HEL7_9BACT</name>
<sequence length="438" mass="48604">MPADTAPRITAAQKISLGHGLLFVASLPFERFYSQLLLLSLVAHTLIQVRRSDLHRLWRREVLLLQGVFWITLAATAWSSEKGTAFTMWERHLAFALFPLLLPLQDGDLRRATHLILRAFAVVNAAVVLYLYGDALAVIRFHGLPISDLFGPHFISHRFAEPIGLHATYGSLFCALSLTVVLREGLRERRRLRAAGWMLLASVLLAALVQLGSRSVLLATGLIVLGIVPFFLERRAARIRYLVVTVLLTGILAVAINRSDGLSQRLVTDLRSDLTTEGGRYSVADPRAARWALGWELVKASPLWGHGTGDEVALLKEKYWNARLYDSYLNELNAHNQYLSFAIRGGILGVLGYCGFLAFLARLAWRSRNGVFGAFVLLVAVTGVSENLLDVNKGIFFVAFFGSLFGWAALQEHEIKHAPGNPATTRRVFTGNRIPVKM</sequence>
<evidence type="ECO:0000313" key="7">
    <source>
        <dbReference type="EMBL" id="GAA4338286.1"/>
    </source>
</evidence>
<feature type="transmembrane region" description="Helical" evidence="5">
    <location>
        <begin position="163"/>
        <end position="182"/>
    </location>
</feature>
<keyword evidence="3 5" id="KW-1133">Transmembrane helix</keyword>
<feature type="transmembrane region" description="Helical" evidence="5">
    <location>
        <begin position="239"/>
        <end position="256"/>
    </location>
</feature>
<dbReference type="PANTHER" id="PTHR37422">
    <property type="entry name" value="TEICHURONIC ACID BIOSYNTHESIS PROTEIN TUAE"/>
    <property type="match status" value="1"/>
</dbReference>
<evidence type="ECO:0000313" key="8">
    <source>
        <dbReference type="Proteomes" id="UP001501725"/>
    </source>
</evidence>
<dbReference type="EMBL" id="BAABGY010000011">
    <property type="protein sequence ID" value="GAA4338286.1"/>
    <property type="molecule type" value="Genomic_DNA"/>
</dbReference>
<feature type="transmembrane region" description="Helical" evidence="5">
    <location>
        <begin position="394"/>
        <end position="410"/>
    </location>
</feature>
<evidence type="ECO:0000256" key="2">
    <source>
        <dbReference type="ARBA" id="ARBA00022692"/>
    </source>
</evidence>
<keyword evidence="8" id="KW-1185">Reference proteome</keyword>
<evidence type="ECO:0000259" key="6">
    <source>
        <dbReference type="Pfam" id="PF04932"/>
    </source>
</evidence>
<keyword evidence="2 5" id="KW-0812">Transmembrane</keyword>
<accession>A0ABP8HEL7</accession>
<feature type="transmembrane region" description="Helical" evidence="5">
    <location>
        <begin position="216"/>
        <end position="232"/>
    </location>
</feature>
<evidence type="ECO:0000256" key="3">
    <source>
        <dbReference type="ARBA" id="ARBA00022989"/>
    </source>
</evidence>
<feature type="transmembrane region" description="Helical" evidence="5">
    <location>
        <begin position="338"/>
        <end position="359"/>
    </location>
</feature>
<evidence type="ECO:0000256" key="5">
    <source>
        <dbReference type="SAM" id="Phobius"/>
    </source>
</evidence>
<feature type="transmembrane region" description="Helical" evidence="5">
    <location>
        <begin position="371"/>
        <end position="388"/>
    </location>
</feature>
<dbReference type="PANTHER" id="PTHR37422:SF13">
    <property type="entry name" value="LIPOPOLYSACCHARIDE BIOSYNTHESIS PROTEIN PA4999-RELATED"/>
    <property type="match status" value="1"/>
</dbReference>
<evidence type="ECO:0000256" key="4">
    <source>
        <dbReference type="ARBA" id="ARBA00023136"/>
    </source>
</evidence>
<protein>
    <recommendedName>
        <fullName evidence="6">O-antigen ligase-related domain-containing protein</fullName>
    </recommendedName>
</protein>
<feature type="transmembrane region" description="Helical" evidence="5">
    <location>
        <begin position="116"/>
        <end position="143"/>
    </location>
</feature>
<dbReference type="Pfam" id="PF04932">
    <property type="entry name" value="Wzy_C"/>
    <property type="match status" value="1"/>
</dbReference>
<organism evidence="7 8">
    <name type="scientific">Flaviaesturariibacter amylovorans</name>
    <dbReference type="NCBI Taxonomy" id="1084520"/>
    <lineage>
        <taxon>Bacteria</taxon>
        <taxon>Pseudomonadati</taxon>
        <taxon>Bacteroidota</taxon>
        <taxon>Chitinophagia</taxon>
        <taxon>Chitinophagales</taxon>
        <taxon>Chitinophagaceae</taxon>
        <taxon>Flaviaestuariibacter</taxon>
    </lineage>
</organism>
<reference evidence="8" key="1">
    <citation type="journal article" date="2019" name="Int. J. Syst. Evol. Microbiol.">
        <title>The Global Catalogue of Microorganisms (GCM) 10K type strain sequencing project: providing services to taxonomists for standard genome sequencing and annotation.</title>
        <authorList>
            <consortium name="The Broad Institute Genomics Platform"/>
            <consortium name="The Broad Institute Genome Sequencing Center for Infectious Disease"/>
            <person name="Wu L."/>
            <person name="Ma J."/>
        </authorList>
    </citation>
    <scope>NUCLEOTIDE SEQUENCE [LARGE SCALE GENOMIC DNA]</scope>
    <source>
        <strain evidence="8">JCM 17919</strain>
    </source>
</reference>